<name>A0A3M9ND31_9BACT</name>
<evidence type="ECO:0000256" key="3">
    <source>
        <dbReference type="ARBA" id="ARBA00022452"/>
    </source>
</evidence>
<dbReference type="RefSeq" id="WP_123121000.1">
    <property type="nucleotide sequence ID" value="NZ_RJJR01000009.1"/>
</dbReference>
<evidence type="ECO:0000256" key="5">
    <source>
        <dbReference type="ARBA" id="ARBA00022729"/>
    </source>
</evidence>
<organism evidence="9 10">
    <name type="scientific">Hanamia caeni</name>
    <dbReference type="NCBI Taxonomy" id="2294116"/>
    <lineage>
        <taxon>Bacteria</taxon>
        <taxon>Pseudomonadati</taxon>
        <taxon>Bacteroidota</taxon>
        <taxon>Chitinophagia</taxon>
        <taxon>Chitinophagales</taxon>
        <taxon>Chitinophagaceae</taxon>
        <taxon>Hanamia</taxon>
    </lineage>
</organism>
<reference evidence="9 10" key="1">
    <citation type="submission" date="2018-11" db="EMBL/GenBank/DDBJ databases">
        <title>Draft genome sequence of Ferruginibacter sp. BO-59.</title>
        <authorList>
            <person name="Im W.T."/>
        </authorList>
    </citation>
    <scope>NUCLEOTIDE SEQUENCE [LARGE SCALE GENOMIC DNA]</scope>
    <source>
        <strain evidence="9 10">BO-59</strain>
    </source>
</reference>
<proteinExistence type="inferred from homology"/>
<keyword evidence="3" id="KW-1134">Transmembrane beta strand</keyword>
<keyword evidence="10" id="KW-1185">Reference proteome</keyword>
<keyword evidence="6" id="KW-0472">Membrane</keyword>
<evidence type="ECO:0000256" key="1">
    <source>
        <dbReference type="ARBA" id="ARBA00004571"/>
    </source>
</evidence>
<dbReference type="AlphaFoldDB" id="A0A3M9ND31"/>
<evidence type="ECO:0000313" key="9">
    <source>
        <dbReference type="EMBL" id="RNI35720.1"/>
    </source>
</evidence>
<evidence type="ECO:0000256" key="8">
    <source>
        <dbReference type="SAM" id="SignalP"/>
    </source>
</evidence>
<evidence type="ECO:0000256" key="7">
    <source>
        <dbReference type="ARBA" id="ARBA00023237"/>
    </source>
</evidence>
<evidence type="ECO:0000313" key="10">
    <source>
        <dbReference type="Proteomes" id="UP000267223"/>
    </source>
</evidence>
<dbReference type="Proteomes" id="UP000267223">
    <property type="component" value="Unassembled WGS sequence"/>
</dbReference>
<keyword evidence="5 8" id="KW-0732">Signal</keyword>
<accession>A0A3M9ND31</accession>
<dbReference type="Pfam" id="PF03349">
    <property type="entry name" value="Toluene_X"/>
    <property type="match status" value="1"/>
</dbReference>
<gene>
    <name evidence="9" type="ORF">EFY79_12230</name>
</gene>
<dbReference type="EMBL" id="RJJR01000009">
    <property type="protein sequence ID" value="RNI35720.1"/>
    <property type="molecule type" value="Genomic_DNA"/>
</dbReference>
<dbReference type="GO" id="GO:0009279">
    <property type="term" value="C:cell outer membrane"/>
    <property type="evidence" value="ECO:0007669"/>
    <property type="project" value="UniProtKB-SubCell"/>
</dbReference>
<dbReference type="OrthoDB" id="9765571at2"/>
<keyword evidence="7" id="KW-0998">Cell outer membrane</keyword>
<comment type="subcellular location">
    <subcellularLocation>
        <location evidence="1">Cell outer membrane</location>
        <topology evidence="1">Multi-pass membrane protein</topology>
    </subcellularLocation>
</comment>
<feature type="signal peptide" evidence="8">
    <location>
        <begin position="1"/>
        <end position="21"/>
    </location>
</feature>
<evidence type="ECO:0000256" key="2">
    <source>
        <dbReference type="ARBA" id="ARBA00008163"/>
    </source>
</evidence>
<protein>
    <submittedName>
        <fullName evidence="9">Aromatic hydrocarbon degradation protein</fullName>
    </submittedName>
</protein>
<feature type="chain" id="PRO_5018212638" evidence="8">
    <location>
        <begin position="22"/>
        <end position="511"/>
    </location>
</feature>
<comment type="caution">
    <text evidence="9">The sequence shown here is derived from an EMBL/GenBank/DDBJ whole genome shotgun (WGS) entry which is preliminary data.</text>
</comment>
<keyword evidence="4" id="KW-0812">Transmembrane</keyword>
<dbReference type="PANTHER" id="PTHR35093">
    <property type="entry name" value="OUTER MEMBRANE PROTEIN NMB0088-RELATED"/>
    <property type="match status" value="1"/>
</dbReference>
<dbReference type="GO" id="GO:0015483">
    <property type="term" value="F:long-chain fatty acid transporting porin activity"/>
    <property type="evidence" value="ECO:0007669"/>
    <property type="project" value="TreeGrafter"/>
</dbReference>
<comment type="similarity">
    <text evidence="2">Belongs to the OmpP1/FadL family.</text>
</comment>
<evidence type="ECO:0000256" key="4">
    <source>
        <dbReference type="ARBA" id="ARBA00022692"/>
    </source>
</evidence>
<dbReference type="PANTHER" id="PTHR35093:SF8">
    <property type="entry name" value="OUTER MEMBRANE PROTEIN NMB0088-RELATED"/>
    <property type="match status" value="1"/>
</dbReference>
<sequence>MKSFSLLVFFSLAISFSFAQAPEDALRYSYLTQPGGTARNQAIGGAGASLGGEFSSLFINPAGLGFYKSGDFLLTPSLSFKKPNSTYLGNSASATENNFNLGASGFVFGGPTRSQSVKSISFGIGVNKLADFNNHIFYKGTNKNSSYSEKYLEELVNDKVTDPNAAASNYPYGSSLAFNTYLIDTLQAPDGSLNGYRTLANPGTGLNQENTINTTGGITDFSLGMGLNLQEKWFFGATVSVPFLNYERTASFKESDASANANNNFNYFEVNESLRTKGVGINAKLGVIFKPVENVRLGLAFHSPTTYQLTDDYTTEVITDLEGYGGAGVKRQSSTDLTNGQPLESKYNLTTPWRAILSGTYIFGSNLEDVQTQKGFITADVEYVDYTSVAFHDVSNDASAADYYNNLNKTLDELYKSTVNVRLGGEMKLNTFMVRLGGAYYGNPYQSQSSDVVKVTGGVGYRNKGIFLDLAYVYSMYKDVDFPYRLQDKPNVPAIIKNNGGNIVATIGFKF</sequence>
<dbReference type="InterPro" id="IPR005017">
    <property type="entry name" value="OMPP1/FadL/TodX"/>
</dbReference>
<dbReference type="SUPFAM" id="SSF56935">
    <property type="entry name" value="Porins"/>
    <property type="match status" value="1"/>
</dbReference>
<evidence type="ECO:0000256" key="6">
    <source>
        <dbReference type="ARBA" id="ARBA00023136"/>
    </source>
</evidence>
<dbReference type="Gene3D" id="2.40.160.60">
    <property type="entry name" value="Outer membrane protein transport protein (OMPP1/FadL/TodX)"/>
    <property type="match status" value="1"/>
</dbReference>